<dbReference type="EMBL" id="BPLQ01004925">
    <property type="protein sequence ID" value="GIY11605.1"/>
    <property type="molecule type" value="Genomic_DNA"/>
</dbReference>
<comment type="caution">
    <text evidence="2">The sequence shown here is derived from an EMBL/GenBank/DDBJ whole genome shotgun (WGS) entry which is preliminary data.</text>
</comment>
<feature type="transmembrane region" description="Helical" evidence="1">
    <location>
        <begin position="243"/>
        <end position="266"/>
    </location>
</feature>
<name>A0AAV4QQW8_9ARAC</name>
<keyword evidence="1" id="KW-1133">Transmembrane helix</keyword>
<dbReference type="Proteomes" id="UP001054837">
    <property type="component" value="Unassembled WGS sequence"/>
</dbReference>
<protein>
    <recommendedName>
        <fullName evidence="4">Gustatory receptor</fullName>
    </recommendedName>
</protein>
<sequence length="384" mass="44154">MNKKNDVPLKWITCSFYFVFVILPDAERESKLRQNFARFLDCFIVGFLIYLISCDMYLASRDLKDAPFGFMIFASIGDFTSLFMRVVLIRKRQCIGRMLRKTFALYRELDSSDKIRWHGKRLFAVFVISWILPSILYAKSVIFVMTEGRSQLSQIYLFFGNDVHEKWSVVLVLIINFLLNQQIYVLPGFCVGLCFYSYKILAAVVQKVEKILKKKSDLNTLFDTYLNLTKKVTKCVHDIENALSLLLLFLYSYIVSCIFIVITLLFKVPPHMIFTQYVLINSITLVVTLMAFYAVSIQGVSVNKASVQVGRTIHNMCSNMLWPTDEKEDAIRIVLLIASDEFSSKVLITGYNLFSLNQNFVLQTTGAIISYGTVIAQLGTQKMY</sequence>
<evidence type="ECO:0008006" key="4">
    <source>
        <dbReference type="Google" id="ProtNLM"/>
    </source>
</evidence>
<organism evidence="2 3">
    <name type="scientific">Caerostris darwini</name>
    <dbReference type="NCBI Taxonomy" id="1538125"/>
    <lineage>
        <taxon>Eukaryota</taxon>
        <taxon>Metazoa</taxon>
        <taxon>Ecdysozoa</taxon>
        <taxon>Arthropoda</taxon>
        <taxon>Chelicerata</taxon>
        <taxon>Arachnida</taxon>
        <taxon>Araneae</taxon>
        <taxon>Araneomorphae</taxon>
        <taxon>Entelegynae</taxon>
        <taxon>Araneoidea</taxon>
        <taxon>Araneidae</taxon>
        <taxon>Caerostris</taxon>
    </lineage>
</organism>
<proteinExistence type="predicted"/>
<reference evidence="2 3" key="1">
    <citation type="submission" date="2021-06" db="EMBL/GenBank/DDBJ databases">
        <title>Caerostris darwini draft genome.</title>
        <authorList>
            <person name="Kono N."/>
            <person name="Arakawa K."/>
        </authorList>
    </citation>
    <scope>NUCLEOTIDE SEQUENCE [LARGE SCALE GENOMIC DNA]</scope>
</reference>
<evidence type="ECO:0000256" key="1">
    <source>
        <dbReference type="SAM" id="Phobius"/>
    </source>
</evidence>
<keyword evidence="3" id="KW-1185">Reference proteome</keyword>
<gene>
    <name evidence="2" type="primary">AVEN_901_1</name>
    <name evidence="2" type="ORF">CDAR_164611</name>
</gene>
<feature type="transmembrane region" description="Helical" evidence="1">
    <location>
        <begin position="183"/>
        <end position="205"/>
    </location>
</feature>
<accession>A0AAV4QQW8</accession>
<feature type="transmembrane region" description="Helical" evidence="1">
    <location>
        <begin position="272"/>
        <end position="295"/>
    </location>
</feature>
<dbReference type="AlphaFoldDB" id="A0AAV4QQW8"/>
<feature type="transmembrane region" description="Helical" evidence="1">
    <location>
        <begin position="122"/>
        <end position="145"/>
    </location>
</feature>
<keyword evidence="1" id="KW-0812">Transmembrane</keyword>
<feature type="transmembrane region" description="Helical" evidence="1">
    <location>
        <begin position="36"/>
        <end position="60"/>
    </location>
</feature>
<keyword evidence="1" id="KW-0472">Membrane</keyword>
<feature type="transmembrane region" description="Helical" evidence="1">
    <location>
        <begin position="66"/>
        <end position="88"/>
    </location>
</feature>
<evidence type="ECO:0000313" key="3">
    <source>
        <dbReference type="Proteomes" id="UP001054837"/>
    </source>
</evidence>
<evidence type="ECO:0000313" key="2">
    <source>
        <dbReference type="EMBL" id="GIY11605.1"/>
    </source>
</evidence>